<dbReference type="Proteomes" id="UP000637002">
    <property type="component" value="Unassembled WGS sequence"/>
</dbReference>
<accession>A0A916UKK8</accession>
<dbReference type="RefSeq" id="WP_188610805.1">
    <property type="nucleotide sequence ID" value="NZ_BMGG01000007.1"/>
</dbReference>
<gene>
    <name evidence="1" type="ORF">GCM10010994_38540</name>
</gene>
<protein>
    <submittedName>
        <fullName evidence="1">Uncharacterized protein</fullName>
    </submittedName>
</protein>
<sequence length="61" mass="6556">MSATLDESRCEAAIGKLAEVLLPDELADARRALASDNLELGGRLTADVRQFTSAEVEPRRG</sequence>
<dbReference type="AlphaFoldDB" id="A0A916UKK8"/>
<name>A0A916UKK8_9HYPH</name>
<dbReference type="EMBL" id="BMGG01000007">
    <property type="protein sequence ID" value="GGC76521.1"/>
    <property type="molecule type" value="Genomic_DNA"/>
</dbReference>
<proteinExistence type="predicted"/>
<evidence type="ECO:0000313" key="1">
    <source>
        <dbReference type="EMBL" id="GGC76521.1"/>
    </source>
</evidence>
<reference evidence="1" key="2">
    <citation type="submission" date="2020-09" db="EMBL/GenBank/DDBJ databases">
        <authorList>
            <person name="Sun Q."/>
            <person name="Zhou Y."/>
        </authorList>
    </citation>
    <scope>NUCLEOTIDE SEQUENCE</scope>
    <source>
        <strain evidence="1">CGMCC 1.12919</strain>
    </source>
</reference>
<evidence type="ECO:0000313" key="2">
    <source>
        <dbReference type="Proteomes" id="UP000637002"/>
    </source>
</evidence>
<reference evidence="1" key="1">
    <citation type="journal article" date="2014" name="Int. J. Syst. Evol. Microbiol.">
        <title>Complete genome sequence of Corynebacterium casei LMG S-19264T (=DSM 44701T), isolated from a smear-ripened cheese.</title>
        <authorList>
            <consortium name="US DOE Joint Genome Institute (JGI-PGF)"/>
            <person name="Walter F."/>
            <person name="Albersmeier A."/>
            <person name="Kalinowski J."/>
            <person name="Ruckert C."/>
        </authorList>
    </citation>
    <scope>NUCLEOTIDE SEQUENCE</scope>
    <source>
        <strain evidence="1">CGMCC 1.12919</strain>
    </source>
</reference>
<comment type="caution">
    <text evidence="1">The sequence shown here is derived from an EMBL/GenBank/DDBJ whole genome shotgun (WGS) entry which is preliminary data.</text>
</comment>
<organism evidence="1 2">
    <name type="scientific">Chelatococcus reniformis</name>
    <dbReference type="NCBI Taxonomy" id="1494448"/>
    <lineage>
        <taxon>Bacteria</taxon>
        <taxon>Pseudomonadati</taxon>
        <taxon>Pseudomonadota</taxon>
        <taxon>Alphaproteobacteria</taxon>
        <taxon>Hyphomicrobiales</taxon>
        <taxon>Chelatococcaceae</taxon>
        <taxon>Chelatococcus</taxon>
    </lineage>
</organism>
<keyword evidence="2" id="KW-1185">Reference proteome</keyword>